<keyword evidence="9 12" id="KW-0067">ATP-binding</keyword>
<dbReference type="GO" id="GO:0004385">
    <property type="term" value="F:GMP kinase activity"/>
    <property type="evidence" value="ECO:0007669"/>
    <property type="project" value="UniProtKB-EC"/>
</dbReference>
<accession>A0ABT9D1L0</accession>
<dbReference type="PANTHER" id="PTHR23117">
    <property type="entry name" value="GUANYLATE KINASE-RELATED"/>
    <property type="match status" value="1"/>
</dbReference>
<evidence type="ECO:0000256" key="2">
    <source>
        <dbReference type="ARBA" id="ARBA00004496"/>
    </source>
</evidence>
<evidence type="ECO:0000256" key="10">
    <source>
        <dbReference type="ARBA" id="ARBA00030128"/>
    </source>
</evidence>
<keyword evidence="12" id="KW-0963">Cytoplasm</keyword>
<feature type="domain" description="Guanylate kinase-like" evidence="13">
    <location>
        <begin position="7"/>
        <end position="191"/>
    </location>
</feature>
<dbReference type="Gene3D" id="3.30.63.10">
    <property type="entry name" value="Guanylate Kinase phosphate binding domain"/>
    <property type="match status" value="1"/>
</dbReference>
<dbReference type="InterPro" id="IPR027417">
    <property type="entry name" value="P-loop_NTPase"/>
</dbReference>
<evidence type="ECO:0000313" key="15">
    <source>
        <dbReference type="Proteomes" id="UP001170666"/>
    </source>
</evidence>
<dbReference type="Proteomes" id="UP001170666">
    <property type="component" value="Unassembled WGS sequence"/>
</dbReference>
<dbReference type="Gene3D" id="3.40.50.300">
    <property type="entry name" value="P-loop containing nucleotide triphosphate hydrolases"/>
    <property type="match status" value="1"/>
</dbReference>
<dbReference type="CDD" id="cd00071">
    <property type="entry name" value="GMPK"/>
    <property type="match status" value="1"/>
</dbReference>
<name>A0ABT9D1L0_9MOLU</name>
<organism evidence="14 15">
    <name type="scientific">Candidatus Phytoplasma gossypii</name>
    <dbReference type="NCBI Taxonomy" id="2982629"/>
    <lineage>
        <taxon>Bacteria</taxon>
        <taxon>Bacillati</taxon>
        <taxon>Mycoplasmatota</taxon>
        <taxon>Mollicutes</taxon>
        <taxon>Acholeplasmatales</taxon>
        <taxon>Acholeplasmataceae</taxon>
        <taxon>Candidatus Phytoplasma</taxon>
        <taxon>16SrII (Peanut WB group)</taxon>
    </lineage>
</organism>
<keyword evidence="15" id="KW-1185">Reference proteome</keyword>
<comment type="subcellular location">
    <subcellularLocation>
        <location evidence="2 12">Cytoplasm</location>
    </subcellularLocation>
</comment>
<evidence type="ECO:0000256" key="5">
    <source>
        <dbReference type="ARBA" id="ARBA00016296"/>
    </source>
</evidence>
<keyword evidence="6 12" id="KW-0808">Transferase</keyword>
<dbReference type="InterPro" id="IPR008144">
    <property type="entry name" value="Guanylate_kin-like_dom"/>
</dbReference>
<dbReference type="NCBIfam" id="TIGR03263">
    <property type="entry name" value="guanyl_kin"/>
    <property type="match status" value="1"/>
</dbReference>
<evidence type="ECO:0000259" key="13">
    <source>
        <dbReference type="PROSITE" id="PS50052"/>
    </source>
</evidence>
<reference evidence="14 15" key="1">
    <citation type="journal article" date="2023" name="Int. J. Syst. Evol. Microbiol.">
        <title>The observation of taxonomic boundaries for the 16SrII and 16SrXXV phytoplasmas using genome-based delimitation.</title>
        <authorList>
            <person name="Rodrigues Jardim B."/>
            <person name="Tran-Nguyen L.T.T."/>
            <person name="Gambley C."/>
            <person name="Al-Sadi A.M."/>
            <person name="Al-Subhi A.M."/>
            <person name="Foissac X."/>
            <person name="Salar P."/>
            <person name="Cai H."/>
            <person name="Yang J.Y."/>
            <person name="Davis R."/>
            <person name="Jones L."/>
            <person name="Rodoni B."/>
            <person name="Constable F.E."/>
        </authorList>
    </citation>
    <scope>NUCLEOTIDE SEQUENCE [LARGE SCALE GENOMIC DNA]</scope>
    <source>
        <strain evidence="14">BAWM-BFA-CoWB</strain>
    </source>
</reference>
<keyword evidence="7 12" id="KW-0547">Nucleotide-binding</keyword>
<dbReference type="EMBL" id="JAOSIT010000035">
    <property type="protein sequence ID" value="MDO8057565.1"/>
    <property type="molecule type" value="Genomic_DNA"/>
</dbReference>
<proteinExistence type="inferred from homology"/>
<dbReference type="InterPro" id="IPR017665">
    <property type="entry name" value="Guanylate_kinase"/>
</dbReference>
<comment type="function">
    <text evidence="1 12">Essential for recycling GMP and indirectly, cGMP.</text>
</comment>
<dbReference type="RefSeq" id="WP_304513154.1">
    <property type="nucleotide sequence ID" value="NZ_JAOSIT010000035.1"/>
</dbReference>
<protein>
    <recommendedName>
        <fullName evidence="5 12">Guanylate kinase</fullName>
        <ecNumber evidence="4 12">2.7.4.8</ecNumber>
    </recommendedName>
    <alternativeName>
        <fullName evidence="10 12">GMP kinase</fullName>
    </alternativeName>
</protein>
<dbReference type="InterPro" id="IPR008145">
    <property type="entry name" value="GK/Ca_channel_bsu"/>
</dbReference>
<dbReference type="SUPFAM" id="SSF52540">
    <property type="entry name" value="P-loop containing nucleoside triphosphate hydrolases"/>
    <property type="match status" value="1"/>
</dbReference>
<dbReference type="EC" id="2.7.4.8" evidence="4 12"/>
<gene>
    <name evidence="12 14" type="primary">gmk</name>
    <name evidence="14" type="ORF">OC698_02590</name>
</gene>
<evidence type="ECO:0000256" key="9">
    <source>
        <dbReference type="ARBA" id="ARBA00022840"/>
    </source>
</evidence>
<dbReference type="PROSITE" id="PS50052">
    <property type="entry name" value="GUANYLATE_KINASE_2"/>
    <property type="match status" value="1"/>
</dbReference>
<evidence type="ECO:0000256" key="4">
    <source>
        <dbReference type="ARBA" id="ARBA00012961"/>
    </source>
</evidence>
<dbReference type="PANTHER" id="PTHR23117:SF13">
    <property type="entry name" value="GUANYLATE KINASE"/>
    <property type="match status" value="1"/>
</dbReference>
<evidence type="ECO:0000256" key="3">
    <source>
        <dbReference type="ARBA" id="ARBA00005790"/>
    </source>
</evidence>
<dbReference type="PROSITE" id="PS00856">
    <property type="entry name" value="GUANYLATE_KINASE_1"/>
    <property type="match status" value="1"/>
</dbReference>
<feature type="binding site" evidence="12">
    <location>
        <begin position="14"/>
        <end position="21"/>
    </location>
    <ligand>
        <name>ATP</name>
        <dbReference type="ChEBI" id="CHEBI:30616"/>
    </ligand>
</feature>
<evidence type="ECO:0000256" key="11">
    <source>
        <dbReference type="ARBA" id="ARBA00048594"/>
    </source>
</evidence>
<evidence type="ECO:0000256" key="8">
    <source>
        <dbReference type="ARBA" id="ARBA00022777"/>
    </source>
</evidence>
<evidence type="ECO:0000256" key="7">
    <source>
        <dbReference type="ARBA" id="ARBA00022741"/>
    </source>
</evidence>
<evidence type="ECO:0000256" key="1">
    <source>
        <dbReference type="ARBA" id="ARBA00003531"/>
    </source>
</evidence>
<comment type="caution">
    <text evidence="14">The sequence shown here is derived from an EMBL/GenBank/DDBJ whole genome shotgun (WGS) entry which is preliminary data.</text>
</comment>
<keyword evidence="8 12" id="KW-0418">Kinase</keyword>
<dbReference type="InterPro" id="IPR020590">
    <property type="entry name" value="Guanylate_kinase_CS"/>
</dbReference>
<comment type="catalytic activity">
    <reaction evidence="11 12">
        <text>GMP + ATP = GDP + ADP</text>
        <dbReference type="Rhea" id="RHEA:20780"/>
        <dbReference type="ChEBI" id="CHEBI:30616"/>
        <dbReference type="ChEBI" id="CHEBI:58115"/>
        <dbReference type="ChEBI" id="CHEBI:58189"/>
        <dbReference type="ChEBI" id="CHEBI:456216"/>
        <dbReference type="EC" id="2.7.4.8"/>
    </reaction>
</comment>
<evidence type="ECO:0000256" key="12">
    <source>
        <dbReference type="HAMAP-Rule" id="MF_00328"/>
    </source>
</evidence>
<dbReference type="Pfam" id="PF00625">
    <property type="entry name" value="Guanylate_kin"/>
    <property type="match status" value="1"/>
</dbReference>
<evidence type="ECO:0000256" key="6">
    <source>
        <dbReference type="ARBA" id="ARBA00022679"/>
    </source>
</evidence>
<dbReference type="SMART" id="SM00072">
    <property type="entry name" value="GuKc"/>
    <property type="match status" value="1"/>
</dbReference>
<comment type="similarity">
    <text evidence="3 12">Belongs to the guanylate kinase family.</text>
</comment>
<dbReference type="HAMAP" id="MF_00328">
    <property type="entry name" value="Guanylate_kinase"/>
    <property type="match status" value="1"/>
</dbReference>
<sequence>MRLNKEGMLIIISGPSGVGKGTVKKLLLDRIENNLVYSVSMTTRSPRINEKNGKDYFFVSNQYFKDKIKENYFLEYNEFIGNYYGTPKIKVMEELKQNKDVLLEIDVQGALQISNNFIKSKSVFIFLAPPSIAILKQRIQYRNTESSQIINERIVKARQELLLIQKIKKYDYMIINDKLDETVNIIKSVLIAERVKFKRMIKFYSSQILI</sequence>
<evidence type="ECO:0000313" key="14">
    <source>
        <dbReference type="EMBL" id="MDO8057565.1"/>
    </source>
</evidence>